<feature type="repeat" description="ANK" evidence="1">
    <location>
        <begin position="248"/>
        <end position="270"/>
    </location>
</feature>
<dbReference type="Pfam" id="PF12796">
    <property type="entry name" value="Ank_2"/>
    <property type="match status" value="3"/>
</dbReference>
<dbReference type="STRING" id="400682.A0A1X7TJJ5"/>
<sequence>MTEGLESVSINVAATILLDQELSSRFAPAPPSSSPHLQQFCEQVFNYVKYHRRSYPPEVDEEPKESEEEARDLSPDDISRVFEVGIFFLALIALFEAETETLKAAVSSEKQHKANLLHHASKHGWVNVIGILIKKYGFDPASVDTINQTAVHYAAKHAEYEAFKILVANHNCDPMCRNSKGETPLLFAIESGSIEIVKYYKTLPLGCDGNTTYNGKSLGIIAAEHGHIYILKHLIKECNFNVQICSSEGNSALDLAARSGHIDIVKYLISECECDPNKTKNRWQREDPKKPLHHASEKGHIDVVKYLISDCKCDVHEGHDTRGSTPLQYATKNQHFELVKYFVLECSCDAESALQYAAEQGNMDVLEFLGKNCSKNSEYSICLDAAIKEKHTHAVKYLVDQWGKKEDLFKKLFEATRSRSYLKVDFLITDCKVDPTTIDSK</sequence>
<dbReference type="SUPFAM" id="SSF48403">
    <property type="entry name" value="Ankyrin repeat"/>
    <property type="match status" value="1"/>
</dbReference>
<evidence type="ECO:0000256" key="1">
    <source>
        <dbReference type="PROSITE-ProRule" id="PRU00023"/>
    </source>
</evidence>
<accession>A0A1X7TJJ5</accession>
<dbReference type="OrthoDB" id="20872at2759"/>
<dbReference type="PROSITE" id="PS50297">
    <property type="entry name" value="ANK_REP_REGION"/>
    <property type="match status" value="2"/>
</dbReference>
<dbReference type="SMART" id="SM00248">
    <property type="entry name" value="ANK"/>
    <property type="match status" value="9"/>
</dbReference>
<dbReference type="PANTHER" id="PTHR44207">
    <property type="entry name" value="SURFACE ANTIGEN BSPA-LIKE-RELATED"/>
    <property type="match status" value="1"/>
</dbReference>
<organism evidence="2">
    <name type="scientific">Amphimedon queenslandica</name>
    <name type="common">Sponge</name>
    <dbReference type="NCBI Taxonomy" id="400682"/>
    <lineage>
        <taxon>Eukaryota</taxon>
        <taxon>Metazoa</taxon>
        <taxon>Porifera</taxon>
        <taxon>Demospongiae</taxon>
        <taxon>Heteroscleromorpha</taxon>
        <taxon>Haplosclerida</taxon>
        <taxon>Niphatidae</taxon>
        <taxon>Amphimedon</taxon>
    </lineage>
</organism>
<proteinExistence type="predicted"/>
<dbReference type="AlphaFoldDB" id="A0A1X7TJJ5"/>
<feature type="repeat" description="ANK" evidence="1">
    <location>
        <begin position="287"/>
        <end position="309"/>
    </location>
</feature>
<dbReference type="Gene3D" id="1.25.40.20">
    <property type="entry name" value="Ankyrin repeat-containing domain"/>
    <property type="match status" value="4"/>
</dbReference>
<evidence type="ECO:0000313" key="2">
    <source>
        <dbReference type="EnsemblMetazoa" id="Aqu2.1.14918_001"/>
    </source>
</evidence>
<dbReference type="InterPro" id="IPR036770">
    <property type="entry name" value="Ankyrin_rpt-contain_sf"/>
</dbReference>
<dbReference type="InterPro" id="IPR002110">
    <property type="entry name" value="Ankyrin_rpt"/>
</dbReference>
<reference evidence="2" key="1">
    <citation type="submission" date="2017-05" db="UniProtKB">
        <authorList>
            <consortium name="EnsemblMetazoa"/>
        </authorList>
    </citation>
    <scope>IDENTIFICATION</scope>
</reference>
<keyword evidence="1" id="KW-0040">ANK repeat</keyword>
<dbReference type="eggNOG" id="KOG4177">
    <property type="taxonomic scope" value="Eukaryota"/>
</dbReference>
<protein>
    <submittedName>
        <fullName evidence="2">Uncharacterized protein</fullName>
    </submittedName>
</protein>
<dbReference type="InParanoid" id="A0A1X7TJJ5"/>
<dbReference type="EnsemblMetazoa" id="Aqu2.1.14918_001">
    <property type="protein sequence ID" value="Aqu2.1.14918_001"/>
    <property type="gene ID" value="Aqu2.1.14918"/>
</dbReference>
<name>A0A1X7TJJ5_AMPQE</name>
<dbReference type="PROSITE" id="PS50088">
    <property type="entry name" value="ANK_REPEAT"/>
    <property type="match status" value="2"/>
</dbReference>
<dbReference type="PANTHER" id="PTHR44207:SF1">
    <property type="entry name" value="SURFACE ANTIGEN BSPA-LIKE"/>
    <property type="match status" value="1"/>
</dbReference>